<name>A0A0F9QVE3_9ZZZZ</name>
<gene>
    <name evidence="1" type="ORF">LCGC14_1049110</name>
</gene>
<proteinExistence type="predicted"/>
<accession>A0A0F9QVE3</accession>
<reference evidence="1" key="1">
    <citation type="journal article" date="2015" name="Nature">
        <title>Complex archaea that bridge the gap between prokaryotes and eukaryotes.</title>
        <authorList>
            <person name="Spang A."/>
            <person name="Saw J.H."/>
            <person name="Jorgensen S.L."/>
            <person name="Zaremba-Niedzwiedzka K."/>
            <person name="Martijn J."/>
            <person name="Lind A.E."/>
            <person name="van Eijk R."/>
            <person name="Schleper C."/>
            <person name="Guy L."/>
            <person name="Ettema T.J."/>
        </authorList>
    </citation>
    <scope>NUCLEOTIDE SEQUENCE</scope>
</reference>
<evidence type="ECO:0000313" key="1">
    <source>
        <dbReference type="EMBL" id="KKN09183.1"/>
    </source>
</evidence>
<comment type="caution">
    <text evidence="1">The sequence shown here is derived from an EMBL/GenBank/DDBJ whole genome shotgun (WGS) entry which is preliminary data.</text>
</comment>
<sequence length="79" mass="9227">MEVVSTNPARELRGIEYTGLSYRQGRSLPYAVWLRGRIVRWTVDVDEAMKLLKKLIKDAEVMRKPPLMDALRKQIILRS</sequence>
<organism evidence="1">
    <name type="scientific">marine sediment metagenome</name>
    <dbReference type="NCBI Taxonomy" id="412755"/>
    <lineage>
        <taxon>unclassified sequences</taxon>
        <taxon>metagenomes</taxon>
        <taxon>ecological metagenomes</taxon>
    </lineage>
</organism>
<dbReference type="AlphaFoldDB" id="A0A0F9QVE3"/>
<dbReference type="EMBL" id="LAZR01004375">
    <property type="protein sequence ID" value="KKN09183.1"/>
    <property type="molecule type" value="Genomic_DNA"/>
</dbReference>
<protein>
    <submittedName>
        <fullName evidence="1">Uncharacterized protein</fullName>
    </submittedName>
</protein>